<dbReference type="Pfam" id="PF17185">
    <property type="entry name" value="NlpE_C"/>
    <property type="match status" value="1"/>
</dbReference>
<reference evidence="3" key="1">
    <citation type="submission" date="2017-02" db="EMBL/GenBank/DDBJ databases">
        <authorList>
            <person name="Varghese N."/>
            <person name="Submissions S."/>
        </authorList>
    </citation>
    <scope>NUCLEOTIDE SEQUENCE [LARGE SCALE GENOMIC DNA]</scope>
    <source>
        <strain evidence="3">DSM 22385</strain>
    </source>
</reference>
<dbReference type="OrthoDB" id="5348860at2"/>
<dbReference type="RefSeq" id="WP_079702645.1">
    <property type="nucleotide sequence ID" value="NZ_FUYR01000002.1"/>
</dbReference>
<organism evidence="2 3">
    <name type="scientific">Daejeonella lutea</name>
    <dbReference type="NCBI Taxonomy" id="572036"/>
    <lineage>
        <taxon>Bacteria</taxon>
        <taxon>Pseudomonadati</taxon>
        <taxon>Bacteroidota</taxon>
        <taxon>Sphingobacteriia</taxon>
        <taxon>Sphingobacteriales</taxon>
        <taxon>Sphingobacteriaceae</taxon>
        <taxon>Daejeonella</taxon>
    </lineage>
</organism>
<keyword evidence="3" id="KW-1185">Reference proteome</keyword>
<gene>
    <name evidence="2" type="ORF">SAMN05661099_2112</name>
</gene>
<dbReference type="EMBL" id="FUYR01000002">
    <property type="protein sequence ID" value="SKB65588.1"/>
    <property type="molecule type" value="Genomic_DNA"/>
</dbReference>
<dbReference type="InterPro" id="IPR033450">
    <property type="entry name" value="NlpE_C"/>
</dbReference>
<proteinExistence type="predicted"/>
<evidence type="ECO:0000259" key="1">
    <source>
        <dbReference type="Pfam" id="PF17185"/>
    </source>
</evidence>
<protein>
    <submittedName>
        <fullName evidence="2">Uncharacterized membrane protein</fullName>
    </submittedName>
</protein>
<feature type="domain" description="NlpE C-terminal OB" evidence="1">
    <location>
        <begin position="49"/>
        <end position="138"/>
    </location>
</feature>
<accession>A0A1T5D1H9</accession>
<evidence type="ECO:0000313" key="3">
    <source>
        <dbReference type="Proteomes" id="UP000189981"/>
    </source>
</evidence>
<dbReference type="Gene3D" id="2.40.50.540">
    <property type="match status" value="1"/>
</dbReference>
<dbReference type="PROSITE" id="PS51257">
    <property type="entry name" value="PROKAR_LIPOPROTEIN"/>
    <property type="match status" value="1"/>
</dbReference>
<sequence>MKTYILIVVTAVILQSCSSPQQKVELTDTTTIVDSNTPADSVAVEKTNSPIVFKGLYTFGNEVRTFRDCSGNKTVYWVVDSSANLQARYEKTNRFPAYPYESVYAEVKGYLTGKSTMGYASEYENVLVVTDIIKVEPKNFKTECYNYEFIALGNEPFWSVDIIPDEKRIVFKNVGQEKALEFIHKPATVSAGVYRYEATSPGNKKIVVIIRKEKCSDGMSDREYNYSAEVIIDGTTFKGCAIKKGDQFNDQS</sequence>
<dbReference type="AlphaFoldDB" id="A0A1T5D1H9"/>
<name>A0A1T5D1H9_9SPHI</name>
<dbReference type="InterPro" id="IPR038139">
    <property type="entry name" value="NlpE_C_sf"/>
</dbReference>
<dbReference type="Proteomes" id="UP000189981">
    <property type="component" value="Unassembled WGS sequence"/>
</dbReference>
<evidence type="ECO:0000313" key="2">
    <source>
        <dbReference type="EMBL" id="SKB65588.1"/>
    </source>
</evidence>